<sequence length="541" mass="57718">MTKREEKPIDPAALAEVRAALSRATGKRRLDLILDQPDPAAVVRALPADDLYLTIREVGLADAVELVQLASADQFRAFLDLAAWQGDHVAPRRALPWLRAARAGSTDSPRAAARWKAKLARLDVELVDLVLRDALRIHDLDADPDPHLQSDRFLRTPENRFIVEFDADGAEYMAVRGIVDDLYADDPFKATRLLASLRSELPSELEETALRWRTGRLSDLGYPSPEEALSWFAKPAARPAPPAGTPGRPAGFFLERLGRGSLLARAAARLAPEERAHLELELVTAANAVLVADAVDPGDLDEVRAAVEAARALVELGLEAVAGADEARAAEALATTAVKALFQRGFGRLLELRWRAERLLASGRAGTRATPLLDPPLGELLSALSARRPRYFPGLELPREAWGTLAAGAFEPRPFLASAEVARTAEALGLAEGLAALGEDLGLRPPAGAAGPLAPRLASLYLTALANERLGRAFAPVPIPAAELAAAARALAPLDDPRLARAGEAGQLLAALARARDEELAPLRDGAAVRPEHVAALLVAP</sequence>
<dbReference type="Pfam" id="PF19676">
    <property type="entry name" value="DUF6178"/>
    <property type="match status" value="1"/>
</dbReference>
<organism evidence="1 2">
    <name type="scientific">Anaeromyxobacter diazotrophicus</name>
    <dbReference type="NCBI Taxonomy" id="2590199"/>
    <lineage>
        <taxon>Bacteria</taxon>
        <taxon>Pseudomonadati</taxon>
        <taxon>Myxococcota</taxon>
        <taxon>Myxococcia</taxon>
        <taxon>Myxococcales</taxon>
        <taxon>Cystobacterineae</taxon>
        <taxon>Anaeromyxobacteraceae</taxon>
        <taxon>Anaeromyxobacter</taxon>
    </lineage>
</organism>
<evidence type="ECO:0000313" key="2">
    <source>
        <dbReference type="Proteomes" id="UP000503640"/>
    </source>
</evidence>
<dbReference type="InterPro" id="IPR045750">
    <property type="entry name" value="DUF6178"/>
</dbReference>
<comment type="caution">
    <text evidence="1">The sequence shown here is derived from an EMBL/GenBank/DDBJ whole genome shotgun (WGS) entry which is preliminary data.</text>
</comment>
<dbReference type="EMBL" id="BJTG01000006">
    <property type="protein sequence ID" value="GEJ58024.1"/>
    <property type="molecule type" value="Genomic_DNA"/>
</dbReference>
<gene>
    <name evidence="1" type="ORF">AMYX_27650</name>
</gene>
<keyword evidence="2" id="KW-1185">Reference proteome</keyword>
<dbReference type="RefSeq" id="WP_176066167.1">
    <property type="nucleotide sequence ID" value="NZ_BJTG01000006.1"/>
</dbReference>
<evidence type="ECO:0000313" key="1">
    <source>
        <dbReference type="EMBL" id="GEJ58024.1"/>
    </source>
</evidence>
<protein>
    <submittedName>
        <fullName evidence="1">Uncharacterized protein</fullName>
    </submittedName>
</protein>
<accession>A0A7I9VNN6</accession>
<proteinExistence type="predicted"/>
<reference evidence="2" key="1">
    <citation type="journal article" date="2020" name="Appl. Environ. Microbiol.">
        <title>Diazotrophic Anaeromyxobacter Isolates from Soils.</title>
        <authorList>
            <person name="Masuda Y."/>
            <person name="Yamanaka H."/>
            <person name="Xu Z.X."/>
            <person name="Shiratori Y."/>
            <person name="Aono T."/>
            <person name="Amachi S."/>
            <person name="Senoo K."/>
            <person name="Itoh H."/>
        </authorList>
    </citation>
    <scope>NUCLEOTIDE SEQUENCE [LARGE SCALE GENOMIC DNA]</scope>
    <source>
        <strain evidence="2">R267</strain>
    </source>
</reference>
<name>A0A7I9VNN6_9BACT</name>
<dbReference type="AlphaFoldDB" id="A0A7I9VNN6"/>
<dbReference type="Proteomes" id="UP000503640">
    <property type="component" value="Unassembled WGS sequence"/>
</dbReference>